<dbReference type="GO" id="GO:0009088">
    <property type="term" value="P:threonine biosynthetic process"/>
    <property type="evidence" value="ECO:0007669"/>
    <property type="project" value="UniProtKB-UniPathway"/>
</dbReference>
<evidence type="ECO:0000259" key="11">
    <source>
        <dbReference type="Pfam" id="PF00291"/>
    </source>
</evidence>
<dbReference type="PANTHER" id="PTHR42690:SF1">
    <property type="entry name" value="THREONINE SYNTHASE-LIKE 2"/>
    <property type="match status" value="1"/>
</dbReference>
<dbReference type="InterPro" id="IPR001926">
    <property type="entry name" value="TrpB-like_PALP"/>
</dbReference>
<feature type="modified residue" description="N6-(pyridoxal phosphate)lysine" evidence="9">
    <location>
        <position position="113"/>
    </location>
</feature>
<comment type="similarity">
    <text evidence="3">Belongs to the threonine synthase family.</text>
</comment>
<dbReference type="InterPro" id="IPR037158">
    <property type="entry name" value="Thr_synth_N_sf"/>
</dbReference>
<comment type="caution">
    <text evidence="13">The sequence shown here is derived from an EMBL/GenBank/DDBJ whole genome shotgun (WGS) entry which is preliminary data.</text>
</comment>
<dbReference type="InterPro" id="IPR029144">
    <property type="entry name" value="Thr_synth_N"/>
</dbReference>
<keyword evidence="7 9" id="KW-0663">Pyridoxal phosphate</keyword>
<reference evidence="13 14" key="1">
    <citation type="journal article" date="2020" name="ISME J.">
        <title>Uncovering the hidden diversity of litter-decomposition mechanisms in mushroom-forming fungi.</title>
        <authorList>
            <person name="Floudas D."/>
            <person name="Bentzer J."/>
            <person name="Ahren D."/>
            <person name="Johansson T."/>
            <person name="Persson P."/>
            <person name="Tunlid A."/>
        </authorList>
    </citation>
    <scope>NUCLEOTIDE SEQUENCE [LARGE SCALE GENOMIC DNA]</scope>
    <source>
        <strain evidence="13 14">CBS 661.87</strain>
    </source>
</reference>
<dbReference type="Pfam" id="PF00291">
    <property type="entry name" value="PALP"/>
    <property type="match status" value="1"/>
</dbReference>
<evidence type="ECO:0000256" key="6">
    <source>
        <dbReference type="ARBA" id="ARBA00022697"/>
    </source>
</evidence>
<dbReference type="PROSITE" id="PS00165">
    <property type="entry name" value="DEHYDRATASE_SER_THR"/>
    <property type="match status" value="1"/>
</dbReference>
<organism evidence="13 14">
    <name type="scientific">Tricholomella constricta</name>
    <dbReference type="NCBI Taxonomy" id="117010"/>
    <lineage>
        <taxon>Eukaryota</taxon>
        <taxon>Fungi</taxon>
        <taxon>Dikarya</taxon>
        <taxon>Basidiomycota</taxon>
        <taxon>Agaricomycotina</taxon>
        <taxon>Agaricomycetes</taxon>
        <taxon>Agaricomycetidae</taxon>
        <taxon>Agaricales</taxon>
        <taxon>Tricholomatineae</taxon>
        <taxon>Lyophyllaceae</taxon>
        <taxon>Tricholomella</taxon>
    </lineage>
</organism>
<dbReference type="GO" id="GO:0030170">
    <property type="term" value="F:pyridoxal phosphate binding"/>
    <property type="evidence" value="ECO:0007669"/>
    <property type="project" value="InterPro"/>
</dbReference>
<evidence type="ECO:0000256" key="1">
    <source>
        <dbReference type="ARBA" id="ARBA00001933"/>
    </source>
</evidence>
<evidence type="ECO:0000256" key="9">
    <source>
        <dbReference type="PIRSR" id="PIRSR604450-51"/>
    </source>
</evidence>
<evidence type="ECO:0000256" key="4">
    <source>
        <dbReference type="ARBA" id="ARBA00013028"/>
    </source>
</evidence>
<dbReference type="EC" id="4.2.3.1" evidence="4"/>
<dbReference type="CDD" id="cd01560">
    <property type="entry name" value="Thr-synth_2"/>
    <property type="match status" value="1"/>
</dbReference>
<keyword evidence="5" id="KW-0028">Amino-acid biosynthesis</keyword>
<dbReference type="InterPro" id="IPR051166">
    <property type="entry name" value="Threonine_Synthase"/>
</dbReference>
<dbReference type="PANTHER" id="PTHR42690">
    <property type="entry name" value="THREONINE SYNTHASE FAMILY MEMBER"/>
    <property type="match status" value="1"/>
</dbReference>
<dbReference type="InterPro" id="IPR000634">
    <property type="entry name" value="Ser/Thr_deHydtase_PyrdxlP-BS"/>
</dbReference>
<dbReference type="NCBIfam" id="TIGR00260">
    <property type="entry name" value="thrC"/>
    <property type="match status" value="1"/>
</dbReference>
<evidence type="ECO:0000256" key="3">
    <source>
        <dbReference type="ARBA" id="ARBA00005517"/>
    </source>
</evidence>
<keyword evidence="8" id="KW-0456">Lyase</keyword>
<evidence type="ECO:0000313" key="13">
    <source>
        <dbReference type="EMBL" id="KAF5377962.1"/>
    </source>
</evidence>
<evidence type="ECO:0000256" key="10">
    <source>
        <dbReference type="SAM" id="MobiDB-lite"/>
    </source>
</evidence>
<name>A0A8H5M217_9AGAR</name>
<dbReference type="Pfam" id="PF14821">
    <property type="entry name" value="Thr_synth_N"/>
    <property type="match status" value="1"/>
</dbReference>
<evidence type="ECO:0000256" key="2">
    <source>
        <dbReference type="ARBA" id="ARBA00004979"/>
    </source>
</evidence>
<evidence type="ECO:0000256" key="7">
    <source>
        <dbReference type="ARBA" id="ARBA00022898"/>
    </source>
</evidence>
<dbReference type="Proteomes" id="UP000565441">
    <property type="component" value="Unassembled WGS sequence"/>
</dbReference>
<dbReference type="GO" id="GO:0004795">
    <property type="term" value="F:threonine synthase activity"/>
    <property type="evidence" value="ECO:0007669"/>
    <property type="project" value="UniProtKB-EC"/>
</dbReference>
<feature type="region of interest" description="Disordered" evidence="10">
    <location>
        <begin position="318"/>
        <end position="348"/>
    </location>
</feature>
<dbReference type="FunFam" id="3.90.1380.10:FF:000003">
    <property type="entry name" value="THR4p Threonine synthase"/>
    <property type="match status" value="1"/>
</dbReference>
<feature type="domain" description="Tryptophan synthase beta chain-like PALP" evidence="11">
    <location>
        <begin position="99"/>
        <end position="329"/>
    </location>
</feature>
<dbReference type="Pfam" id="PF24857">
    <property type="entry name" value="THR4_C"/>
    <property type="match status" value="1"/>
</dbReference>
<dbReference type="InterPro" id="IPR004450">
    <property type="entry name" value="Thr_synthase-like"/>
</dbReference>
<dbReference type="Gene3D" id="3.90.1380.10">
    <property type="entry name" value="Threonine synthase, N-terminal domain"/>
    <property type="match status" value="1"/>
</dbReference>
<dbReference type="Gene3D" id="3.40.50.1100">
    <property type="match status" value="2"/>
</dbReference>
<evidence type="ECO:0000256" key="8">
    <source>
        <dbReference type="ARBA" id="ARBA00023239"/>
    </source>
</evidence>
<dbReference type="EMBL" id="JAACJP010000022">
    <property type="protein sequence ID" value="KAF5377962.1"/>
    <property type="molecule type" value="Genomic_DNA"/>
</dbReference>
<dbReference type="FunFam" id="3.40.50.1100:FF:000024">
    <property type="entry name" value="Probable threonine synthase"/>
    <property type="match status" value="1"/>
</dbReference>
<dbReference type="UniPathway" id="UPA00050">
    <property type="reaction ID" value="UER00065"/>
</dbReference>
<dbReference type="OrthoDB" id="5203861at2759"/>
<comment type="cofactor">
    <cofactor evidence="1 9">
        <name>pyridoxal 5'-phosphate</name>
        <dbReference type="ChEBI" id="CHEBI:597326"/>
    </cofactor>
</comment>
<protein>
    <recommendedName>
        <fullName evidence="4">threonine synthase</fullName>
        <ecNumber evidence="4">4.2.3.1</ecNumber>
    </recommendedName>
</protein>
<sequence>MKYFSTRGGDERLSFEETVLTGLAPNGGLYIPEHIPSLPQNWKSDWKDYSFVDLSVAVLSLYISPDEVSQAELRQLVEKSYKTFRHPDVTPLKKLDDKTFVLELFHGPTFAFKDVALQLLGNLFEFFLLRRNAGKAEGEEPERLTVVGATSGDTGSAAIYGLRNKANISIFILHPKGRVSPIQEAQMTTVTDANVHNVAVKGTFDDCQDILKSLFADREFNATHRLAAVNSINWARIVAQTVYYFLSYFHLQSQLPAGTSVDDIEIQYVVPTGNFGDILAGYYAKRMGLPMSKLVVATNENDILARFWKSGKYEKVDSTVTGDDGSSGPTAPVDGSSDGKQGTASSGVRETLSPAMDVMVSSNFERLLWYLAFENASGTQPEKEAEAGKFLDGWMSGMKANGRVELPIAVLESARKDFLAERISDEETLATIQAYFGGNVPYIADPHTAVALAASRIVAKDNSSNTHQIVLSTAHPAKFSEAVSRALEGYQQFNFDRDVLPEEFRGLLEKEKRVIDVERPDVELVKAVIERVVGHQAGKIKAAGSI</sequence>
<feature type="domain" description="Threonine synthase N-terminal" evidence="12">
    <location>
        <begin position="2"/>
        <end position="81"/>
    </location>
</feature>
<accession>A0A8H5M217</accession>
<keyword evidence="14" id="KW-1185">Reference proteome</keyword>
<feature type="compositionally biased region" description="Polar residues" evidence="10">
    <location>
        <begin position="338"/>
        <end position="348"/>
    </location>
</feature>
<keyword evidence="6" id="KW-0791">Threonine biosynthesis</keyword>
<evidence type="ECO:0000259" key="12">
    <source>
        <dbReference type="Pfam" id="PF14821"/>
    </source>
</evidence>
<proteinExistence type="inferred from homology"/>
<comment type="pathway">
    <text evidence="2">Amino-acid biosynthesis; L-threonine biosynthesis; L-threonine from L-aspartate: step 5/5.</text>
</comment>
<dbReference type="AlphaFoldDB" id="A0A8H5M217"/>
<gene>
    <name evidence="13" type="ORF">D9615_006708</name>
</gene>
<evidence type="ECO:0000313" key="14">
    <source>
        <dbReference type="Proteomes" id="UP000565441"/>
    </source>
</evidence>
<dbReference type="SUPFAM" id="SSF53686">
    <property type="entry name" value="Tryptophan synthase beta subunit-like PLP-dependent enzymes"/>
    <property type="match status" value="1"/>
</dbReference>
<evidence type="ECO:0000256" key="5">
    <source>
        <dbReference type="ARBA" id="ARBA00022605"/>
    </source>
</evidence>
<dbReference type="InterPro" id="IPR036052">
    <property type="entry name" value="TrpB-like_PALP_sf"/>
</dbReference>